<evidence type="ECO:0000256" key="2">
    <source>
        <dbReference type="ARBA" id="ARBA00022679"/>
    </source>
</evidence>
<keyword evidence="2" id="KW-0808">Transferase</keyword>
<keyword evidence="5" id="KW-1133">Transmembrane helix</keyword>
<comment type="caution">
    <text evidence="6">The sequence shown here is derived from an EMBL/GenBank/DDBJ whole genome shotgun (WGS) entry which is preliminary data.</text>
</comment>
<evidence type="ECO:0000256" key="4">
    <source>
        <dbReference type="ARBA" id="ARBA00023315"/>
    </source>
</evidence>
<evidence type="ECO:0000256" key="3">
    <source>
        <dbReference type="ARBA" id="ARBA00022737"/>
    </source>
</evidence>
<organism evidence="6 7">
    <name type="scientific">Roseibacillus persicicus</name>
    <dbReference type="NCBI Taxonomy" id="454148"/>
    <lineage>
        <taxon>Bacteria</taxon>
        <taxon>Pseudomonadati</taxon>
        <taxon>Verrucomicrobiota</taxon>
        <taxon>Verrucomicrobiia</taxon>
        <taxon>Verrucomicrobiales</taxon>
        <taxon>Verrucomicrobiaceae</taxon>
        <taxon>Roseibacillus</taxon>
    </lineage>
</organism>
<dbReference type="Proteomes" id="UP000644507">
    <property type="component" value="Unassembled WGS sequence"/>
</dbReference>
<keyword evidence="5" id="KW-0472">Membrane</keyword>
<dbReference type="Gene3D" id="2.160.10.10">
    <property type="entry name" value="Hexapeptide repeat proteins"/>
    <property type="match status" value="1"/>
</dbReference>
<accession>A0A918TTL2</accession>
<dbReference type="CDD" id="cd05825">
    <property type="entry name" value="LbH_wcaF_like"/>
    <property type="match status" value="1"/>
</dbReference>
<gene>
    <name evidence="6" type="primary">bme4</name>
    <name evidence="6" type="ORF">GCM10007100_30850</name>
</gene>
<evidence type="ECO:0000256" key="5">
    <source>
        <dbReference type="SAM" id="Phobius"/>
    </source>
</evidence>
<dbReference type="AlphaFoldDB" id="A0A918TTL2"/>
<dbReference type="InterPro" id="IPR051159">
    <property type="entry name" value="Hexapeptide_acetyltransf"/>
</dbReference>
<dbReference type="PROSITE" id="PS00101">
    <property type="entry name" value="HEXAPEP_TRANSFERASES"/>
    <property type="match status" value="1"/>
</dbReference>
<keyword evidence="5" id="KW-0812">Transmembrane</keyword>
<comment type="similarity">
    <text evidence="1">Belongs to the transferase hexapeptide repeat family.</text>
</comment>
<dbReference type="RefSeq" id="WP_189571813.1">
    <property type="nucleotide sequence ID" value="NZ_BMXI01000014.1"/>
</dbReference>
<keyword evidence="7" id="KW-1185">Reference proteome</keyword>
<dbReference type="EMBL" id="BMXI01000014">
    <property type="protein sequence ID" value="GHC61365.1"/>
    <property type="molecule type" value="Genomic_DNA"/>
</dbReference>
<dbReference type="InterPro" id="IPR001451">
    <property type="entry name" value="Hexapep"/>
</dbReference>
<keyword evidence="3" id="KW-0677">Repeat</keyword>
<dbReference type="PANTHER" id="PTHR23416">
    <property type="entry name" value="SIALIC ACID SYNTHASE-RELATED"/>
    <property type="match status" value="1"/>
</dbReference>
<keyword evidence="4" id="KW-0012">Acyltransferase</keyword>
<dbReference type="GO" id="GO:0005829">
    <property type="term" value="C:cytosol"/>
    <property type="evidence" value="ECO:0007669"/>
    <property type="project" value="TreeGrafter"/>
</dbReference>
<protein>
    <submittedName>
        <fullName evidence="6">Acetyltransferase</fullName>
    </submittedName>
</protein>
<proteinExistence type="inferred from homology"/>
<dbReference type="SUPFAM" id="SSF51161">
    <property type="entry name" value="Trimeric LpxA-like enzymes"/>
    <property type="match status" value="1"/>
</dbReference>
<dbReference type="InterPro" id="IPR011004">
    <property type="entry name" value="Trimer_LpxA-like_sf"/>
</dbReference>
<dbReference type="NCBIfam" id="NF007797">
    <property type="entry name" value="PRK10502.1"/>
    <property type="match status" value="1"/>
</dbReference>
<reference evidence="6" key="1">
    <citation type="journal article" date="2014" name="Int. J. Syst. Evol. Microbiol.">
        <title>Complete genome sequence of Corynebacterium casei LMG S-19264T (=DSM 44701T), isolated from a smear-ripened cheese.</title>
        <authorList>
            <consortium name="US DOE Joint Genome Institute (JGI-PGF)"/>
            <person name="Walter F."/>
            <person name="Albersmeier A."/>
            <person name="Kalinowski J."/>
            <person name="Ruckert C."/>
        </authorList>
    </citation>
    <scope>NUCLEOTIDE SEQUENCE</scope>
    <source>
        <strain evidence="6">KCTC 12988</strain>
    </source>
</reference>
<sequence>MKNDTVNKDTFTGPSFSFENRLLRFLWILTWNSLGGWTPIPFFAWRSFLLKRFGAQIGKGVHVYPKVKVWAPWNIALGDEVGVGNGAILYSQDRIEIGNRAVISQGAHLCTGTHDYDKQGFPLVTKPIVIGSNVWVAAEAFVHPGVKIGDGSVVGARSVVTKDLPAWMVCSGFPAKPLKMRKNNNNI</sequence>
<dbReference type="GO" id="GO:0008374">
    <property type="term" value="F:O-acyltransferase activity"/>
    <property type="evidence" value="ECO:0007669"/>
    <property type="project" value="TreeGrafter"/>
</dbReference>
<feature type="transmembrane region" description="Helical" evidence="5">
    <location>
        <begin position="25"/>
        <end position="45"/>
    </location>
</feature>
<name>A0A918TTL2_9BACT</name>
<evidence type="ECO:0000256" key="1">
    <source>
        <dbReference type="ARBA" id="ARBA00007274"/>
    </source>
</evidence>
<dbReference type="Pfam" id="PF00132">
    <property type="entry name" value="Hexapep"/>
    <property type="match status" value="1"/>
</dbReference>
<reference evidence="6" key="2">
    <citation type="submission" date="2020-09" db="EMBL/GenBank/DDBJ databases">
        <authorList>
            <person name="Sun Q."/>
            <person name="Kim S."/>
        </authorList>
    </citation>
    <scope>NUCLEOTIDE SEQUENCE</scope>
    <source>
        <strain evidence="6">KCTC 12988</strain>
    </source>
</reference>
<dbReference type="InterPro" id="IPR018357">
    <property type="entry name" value="Hexapep_transf_CS"/>
</dbReference>
<evidence type="ECO:0000313" key="7">
    <source>
        <dbReference type="Proteomes" id="UP000644507"/>
    </source>
</evidence>
<dbReference type="PANTHER" id="PTHR23416:SF23">
    <property type="entry name" value="ACETYLTRANSFERASE C18B11.09C-RELATED"/>
    <property type="match status" value="1"/>
</dbReference>
<evidence type="ECO:0000313" key="6">
    <source>
        <dbReference type="EMBL" id="GHC61365.1"/>
    </source>
</evidence>